<accession>A0A7G7WYX0</accession>
<dbReference type="PROSITE" id="PS01186">
    <property type="entry name" value="EGF_2"/>
    <property type="match status" value="2"/>
</dbReference>
<dbReference type="InterPro" id="IPR001304">
    <property type="entry name" value="C-type_lectin-like"/>
</dbReference>
<reference evidence="7" key="2">
    <citation type="submission" date="2020-07" db="EMBL/GenBank/DDBJ databases">
        <authorList>
            <person name="Klompen A.L."/>
            <person name="Macrander J."/>
            <person name="Reitzel A.M."/>
            <person name="Stampar S.N."/>
        </authorList>
    </citation>
    <scope>NUCLEOTIDE SEQUENCE</scope>
</reference>
<dbReference type="InterPro" id="IPR000742">
    <property type="entry name" value="EGF"/>
</dbReference>
<proteinExistence type="evidence at transcript level"/>
<protein>
    <submittedName>
        <fullName evidence="7">Toxin candidate TRINITY_DN27414_c0_g1_i1.p1</fullName>
    </submittedName>
</protein>
<evidence type="ECO:0000256" key="3">
    <source>
        <dbReference type="SAM" id="SignalP"/>
    </source>
</evidence>
<feature type="disulfide bond" evidence="2">
    <location>
        <begin position="152"/>
        <end position="161"/>
    </location>
</feature>
<dbReference type="PANTHER" id="PTHR22801:SF63">
    <property type="entry name" value="C-TYPE LECTIN DOMAIN-CONTAINING PROTEIN"/>
    <property type="match status" value="1"/>
</dbReference>
<dbReference type="PROSITE" id="PS50041">
    <property type="entry name" value="C_TYPE_LECTIN_2"/>
    <property type="match status" value="1"/>
</dbReference>
<evidence type="ECO:0000256" key="2">
    <source>
        <dbReference type="PROSITE-ProRule" id="PRU00076"/>
    </source>
</evidence>
<sequence>MLVKVRLCLWLIAWFQIVPEMSAESCPADNCFTANISSTRTGQRLNGHLIRRVTPDPATDCFLYCFLDCRCVSFNTKSSTRECELNSEDTESHVSDMIDDNDYSYMELRMNRLKKCTSSGCLNYCCLQKHCQNGGTCKEMCDDPKRKYQCTCKPGYTGRNCEKAEPSSTSIHVSSSAVQTALSLSSSPLSVSTYQTTYFTPSSTPDEAMGPSSSPSLSSSPLYQTIYPTPSSTPVEAMTPSSSAAVPAPLPVDYCAGKTCHSRGTCISVPDSQSYYCQCSAGYYGRDCLYQNPWSCSDVFTQRRGASIYHVIKCKQQREPAKQKCKSIGAELARLDNQALIDVVAKLVSDNSVGDIWFGLRRYGSGSKFKWDDDGTELQVGDYSPWMSGHPQSKKNDDCVELKDGEWESDQGCDHNHGYVCELK</sequence>
<dbReference type="SUPFAM" id="SSF57196">
    <property type="entry name" value="EGF/Laminin"/>
    <property type="match status" value="2"/>
</dbReference>
<dbReference type="InterPro" id="IPR000152">
    <property type="entry name" value="EGF-type_Asp/Asn_hydroxyl_site"/>
</dbReference>
<dbReference type="CDD" id="cd00037">
    <property type="entry name" value="CLECT"/>
    <property type="match status" value="1"/>
</dbReference>
<feature type="domain" description="C-type lectin" evidence="5">
    <location>
        <begin position="304"/>
        <end position="422"/>
    </location>
</feature>
<name>A0A7G7WYX0_9CNID</name>
<feature type="domain" description="EGF-like" evidence="4">
    <location>
        <begin position="251"/>
        <end position="289"/>
    </location>
</feature>
<feature type="signal peptide" evidence="3">
    <location>
        <begin position="1"/>
        <end position="23"/>
    </location>
</feature>
<evidence type="ECO:0000259" key="4">
    <source>
        <dbReference type="PROSITE" id="PS50026"/>
    </source>
</evidence>
<dbReference type="Gene3D" id="2.10.25.10">
    <property type="entry name" value="Laminin"/>
    <property type="match status" value="2"/>
</dbReference>
<dbReference type="PANTHER" id="PTHR22801">
    <property type="entry name" value="LITHOSTATHINE"/>
    <property type="match status" value="1"/>
</dbReference>
<dbReference type="SMART" id="SM00034">
    <property type="entry name" value="CLECT"/>
    <property type="match status" value="1"/>
</dbReference>
<dbReference type="InterPro" id="IPR050801">
    <property type="entry name" value="Ca-Dep_Lectins_ImmuneDev"/>
</dbReference>
<dbReference type="AlphaFoldDB" id="A0A7G7WYX0"/>
<evidence type="ECO:0000259" key="6">
    <source>
        <dbReference type="PROSITE" id="PS50948"/>
    </source>
</evidence>
<dbReference type="SMART" id="SM00181">
    <property type="entry name" value="EGF"/>
    <property type="match status" value="2"/>
</dbReference>
<feature type="disulfide bond" evidence="2">
    <location>
        <begin position="260"/>
        <end position="277"/>
    </location>
</feature>
<dbReference type="InterPro" id="IPR003609">
    <property type="entry name" value="Pan_app"/>
</dbReference>
<keyword evidence="3" id="KW-0732">Signal</keyword>
<dbReference type="InterPro" id="IPR001881">
    <property type="entry name" value="EGF-like_Ca-bd_dom"/>
</dbReference>
<comment type="caution">
    <text evidence="2">Lacks conserved residue(s) required for the propagation of feature annotation.</text>
</comment>
<reference evidence="7" key="1">
    <citation type="journal article" date="2020" name="Mar. Drugs">
        <title>Transcriptomic Analysis of Four Cerianthid (Cnidaria, Ceriantharia) Venoms.</title>
        <authorList>
            <person name="Klompen A.M.L."/>
            <person name="Macrander J."/>
            <person name="Reitzel A.M."/>
            <person name="Stampar S.N."/>
        </authorList>
    </citation>
    <scope>NUCLEOTIDE SEQUENCE</scope>
</reference>
<dbReference type="InterPro" id="IPR016186">
    <property type="entry name" value="C-type_lectin-like/link_sf"/>
</dbReference>
<dbReference type="GO" id="GO:0005509">
    <property type="term" value="F:calcium ion binding"/>
    <property type="evidence" value="ECO:0007669"/>
    <property type="project" value="InterPro"/>
</dbReference>
<dbReference type="EMBL" id="MT747525">
    <property type="protein sequence ID" value="QNH72459.1"/>
    <property type="molecule type" value="mRNA"/>
</dbReference>
<dbReference type="SMART" id="SM00179">
    <property type="entry name" value="EGF_CA"/>
    <property type="match status" value="2"/>
</dbReference>
<dbReference type="Pfam" id="PF00008">
    <property type="entry name" value="EGF"/>
    <property type="match status" value="1"/>
</dbReference>
<dbReference type="PROSITE" id="PS00010">
    <property type="entry name" value="ASX_HYDROXYL"/>
    <property type="match status" value="1"/>
</dbReference>
<organism evidence="7">
    <name type="scientific">Ceriantheomorphe brasiliensis</name>
    <dbReference type="NCBI Taxonomy" id="1048506"/>
    <lineage>
        <taxon>Eukaryota</taxon>
        <taxon>Metazoa</taxon>
        <taxon>Cnidaria</taxon>
        <taxon>Anthozoa</taxon>
        <taxon>Ceriantharia</taxon>
        <taxon>Spirularia</taxon>
        <taxon>Cerianthidae</taxon>
        <taxon>Ceriantheomorphe</taxon>
    </lineage>
</organism>
<feature type="chain" id="PRO_5028907570" evidence="3">
    <location>
        <begin position="24"/>
        <end position="424"/>
    </location>
</feature>
<keyword evidence="2" id="KW-0245">EGF-like domain</keyword>
<dbReference type="InterPro" id="IPR016187">
    <property type="entry name" value="CTDL_fold"/>
</dbReference>
<feature type="domain" description="EGF-like" evidence="4">
    <location>
        <begin position="126"/>
        <end position="162"/>
    </location>
</feature>
<feature type="domain" description="Apple" evidence="6">
    <location>
        <begin position="31"/>
        <end position="110"/>
    </location>
</feature>
<dbReference type="PROSITE" id="PS50026">
    <property type="entry name" value="EGF_3"/>
    <property type="match status" value="2"/>
</dbReference>
<evidence type="ECO:0000256" key="1">
    <source>
        <dbReference type="ARBA" id="ARBA00023157"/>
    </source>
</evidence>
<feature type="disulfide bond" evidence="2">
    <location>
        <begin position="279"/>
        <end position="288"/>
    </location>
</feature>
<dbReference type="CDD" id="cd00054">
    <property type="entry name" value="EGF_CA"/>
    <property type="match status" value="1"/>
</dbReference>
<dbReference type="Gene3D" id="3.10.100.10">
    <property type="entry name" value="Mannose-Binding Protein A, subunit A"/>
    <property type="match status" value="1"/>
</dbReference>
<dbReference type="PROSITE" id="PS50948">
    <property type="entry name" value="PAN"/>
    <property type="match status" value="1"/>
</dbReference>
<dbReference type="PROSITE" id="PS00022">
    <property type="entry name" value="EGF_1"/>
    <property type="match status" value="2"/>
</dbReference>
<dbReference type="SUPFAM" id="SSF56436">
    <property type="entry name" value="C-type lectin-like"/>
    <property type="match status" value="1"/>
</dbReference>
<keyword evidence="1 2" id="KW-1015">Disulfide bond</keyword>
<evidence type="ECO:0000259" key="5">
    <source>
        <dbReference type="PROSITE" id="PS50041"/>
    </source>
</evidence>
<evidence type="ECO:0000313" key="7">
    <source>
        <dbReference type="EMBL" id="QNH72459.1"/>
    </source>
</evidence>